<gene>
    <name evidence="1" type="ORF">BDQ12DRAFT_729048</name>
</gene>
<organism evidence="1 2">
    <name type="scientific">Crucibulum laeve</name>
    <dbReference type="NCBI Taxonomy" id="68775"/>
    <lineage>
        <taxon>Eukaryota</taxon>
        <taxon>Fungi</taxon>
        <taxon>Dikarya</taxon>
        <taxon>Basidiomycota</taxon>
        <taxon>Agaricomycotina</taxon>
        <taxon>Agaricomycetes</taxon>
        <taxon>Agaricomycetidae</taxon>
        <taxon>Agaricales</taxon>
        <taxon>Agaricineae</taxon>
        <taxon>Nidulariaceae</taxon>
        <taxon>Crucibulum</taxon>
    </lineage>
</organism>
<dbReference type="OrthoDB" id="3057665at2759"/>
<sequence>MAEDYAFVTHPILPIQFNMQTTTNSLFKFLCLAVAVSLASALQLNAPLPAPNFNGLVTDGAAIISWTAETGDPAAISLEIQNDVTLDSFEIARNVPVSQGSVRAILDGVPGG</sequence>
<accession>A0A5C3LGQ7</accession>
<name>A0A5C3LGQ7_9AGAR</name>
<reference evidence="1 2" key="1">
    <citation type="journal article" date="2019" name="Nat. Ecol. Evol.">
        <title>Megaphylogeny resolves global patterns of mushroom evolution.</title>
        <authorList>
            <person name="Varga T."/>
            <person name="Krizsan K."/>
            <person name="Foldi C."/>
            <person name="Dima B."/>
            <person name="Sanchez-Garcia M."/>
            <person name="Sanchez-Ramirez S."/>
            <person name="Szollosi G.J."/>
            <person name="Szarkandi J.G."/>
            <person name="Papp V."/>
            <person name="Albert L."/>
            <person name="Andreopoulos W."/>
            <person name="Angelini C."/>
            <person name="Antonin V."/>
            <person name="Barry K.W."/>
            <person name="Bougher N.L."/>
            <person name="Buchanan P."/>
            <person name="Buyck B."/>
            <person name="Bense V."/>
            <person name="Catcheside P."/>
            <person name="Chovatia M."/>
            <person name="Cooper J."/>
            <person name="Damon W."/>
            <person name="Desjardin D."/>
            <person name="Finy P."/>
            <person name="Geml J."/>
            <person name="Haridas S."/>
            <person name="Hughes K."/>
            <person name="Justo A."/>
            <person name="Karasinski D."/>
            <person name="Kautmanova I."/>
            <person name="Kiss B."/>
            <person name="Kocsube S."/>
            <person name="Kotiranta H."/>
            <person name="LaButti K.M."/>
            <person name="Lechner B.E."/>
            <person name="Liimatainen K."/>
            <person name="Lipzen A."/>
            <person name="Lukacs Z."/>
            <person name="Mihaltcheva S."/>
            <person name="Morgado L.N."/>
            <person name="Niskanen T."/>
            <person name="Noordeloos M.E."/>
            <person name="Ohm R.A."/>
            <person name="Ortiz-Santana B."/>
            <person name="Ovrebo C."/>
            <person name="Racz N."/>
            <person name="Riley R."/>
            <person name="Savchenko A."/>
            <person name="Shiryaev A."/>
            <person name="Soop K."/>
            <person name="Spirin V."/>
            <person name="Szebenyi C."/>
            <person name="Tomsovsky M."/>
            <person name="Tulloss R.E."/>
            <person name="Uehling J."/>
            <person name="Grigoriev I.V."/>
            <person name="Vagvolgyi C."/>
            <person name="Papp T."/>
            <person name="Martin F.M."/>
            <person name="Miettinen O."/>
            <person name="Hibbett D.S."/>
            <person name="Nagy L.G."/>
        </authorList>
    </citation>
    <scope>NUCLEOTIDE SEQUENCE [LARGE SCALE GENOMIC DNA]</scope>
    <source>
        <strain evidence="1 2">CBS 166.37</strain>
    </source>
</reference>
<evidence type="ECO:0000313" key="2">
    <source>
        <dbReference type="Proteomes" id="UP000308652"/>
    </source>
</evidence>
<evidence type="ECO:0000313" key="1">
    <source>
        <dbReference type="EMBL" id="TFK31978.1"/>
    </source>
</evidence>
<proteinExistence type="predicted"/>
<dbReference type="Proteomes" id="UP000308652">
    <property type="component" value="Unassembled WGS sequence"/>
</dbReference>
<dbReference type="AlphaFoldDB" id="A0A5C3LGQ7"/>
<dbReference type="EMBL" id="ML213692">
    <property type="protein sequence ID" value="TFK31978.1"/>
    <property type="molecule type" value="Genomic_DNA"/>
</dbReference>
<keyword evidence="2" id="KW-1185">Reference proteome</keyword>
<protein>
    <submittedName>
        <fullName evidence="1">Uncharacterized protein</fullName>
    </submittedName>
</protein>